<feature type="domain" description="N-acetyltransferase" evidence="2">
    <location>
        <begin position="58"/>
        <end position="216"/>
    </location>
</feature>
<dbReference type="InterPro" id="IPR016181">
    <property type="entry name" value="Acyl_CoA_acyltransferase"/>
</dbReference>
<dbReference type="GeneID" id="27330010"/>
<dbReference type="VEuPathDB" id="FungiDB:PV08_02927"/>
<proteinExistence type="predicted"/>
<dbReference type="GO" id="GO:0008999">
    <property type="term" value="F:protein-N-terminal-alanine acetyltransferase activity"/>
    <property type="evidence" value="ECO:0007669"/>
    <property type="project" value="TreeGrafter"/>
</dbReference>
<dbReference type="PANTHER" id="PTHR43441">
    <property type="entry name" value="RIBOSOMAL-PROTEIN-SERINE ACETYLTRANSFERASE"/>
    <property type="match status" value="1"/>
</dbReference>
<dbReference type="OrthoDB" id="41238at2759"/>
<dbReference type="RefSeq" id="XP_016238854.1">
    <property type="nucleotide sequence ID" value="XM_016377284.1"/>
</dbReference>
<dbReference type="Proteomes" id="UP000053328">
    <property type="component" value="Unassembled WGS sequence"/>
</dbReference>
<dbReference type="HOGENOM" id="CLU_078023_0_0_1"/>
<evidence type="ECO:0000259" key="2">
    <source>
        <dbReference type="PROSITE" id="PS51186"/>
    </source>
</evidence>
<dbReference type="InterPro" id="IPR000182">
    <property type="entry name" value="GNAT_dom"/>
</dbReference>
<dbReference type="PROSITE" id="PS51186">
    <property type="entry name" value="GNAT"/>
    <property type="match status" value="1"/>
</dbReference>
<sequence>MARLPVNETLAGRSLNFCLPLDLSRLENARLRLVPFEQYWESLSSMFVQETSKWPELFKYLPFGPFQDQARFKLWYDETFGQNESVILFAVLVKQGALEKTATATQNDSSTTLGGSEEYTFAGTIGMLNADVAHSRAEIGYIIILPRFQRTFVATNAHGLLLQHCLDPNPDLELRRVQWQANAQNAASIGSAQRMGYTLEGITRWQRVLPEGKTGVGATDRDGKGLPELGADGRPLGPGRHSVMLSMCWDDWRSGKREAVAELMRR</sequence>
<dbReference type="InterPro" id="IPR051908">
    <property type="entry name" value="Ribosomal_N-acetyltransferase"/>
</dbReference>
<name>A0A0D2BI51_9EURO</name>
<accession>A0A0D2BI51</accession>
<feature type="region of interest" description="Disordered" evidence="1">
    <location>
        <begin position="212"/>
        <end position="235"/>
    </location>
</feature>
<dbReference type="PANTHER" id="PTHR43441:SF5">
    <property type="entry name" value="FAMILY ACETYLTRANSFERASE, PUTATIVE-RELATED"/>
    <property type="match status" value="1"/>
</dbReference>
<keyword evidence="4" id="KW-1185">Reference proteome</keyword>
<dbReference type="GO" id="GO:1990189">
    <property type="term" value="F:protein N-terminal-serine acetyltransferase activity"/>
    <property type="evidence" value="ECO:0007669"/>
    <property type="project" value="TreeGrafter"/>
</dbReference>
<organism evidence="3 4">
    <name type="scientific">Exophiala spinifera</name>
    <dbReference type="NCBI Taxonomy" id="91928"/>
    <lineage>
        <taxon>Eukaryota</taxon>
        <taxon>Fungi</taxon>
        <taxon>Dikarya</taxon>
        <taxon>Ascomycota</taxon>
        <taxon>Pezizomycotina</taxon>
        <taxon>Eurotiomycetes</taxon>
        <taxon>Chaetothyriomycetidae</taxon>
        <taxon>Chaetothyriales</taxon>
        <taxon>Herpotrichiellaceae</taxon>
        <taxon>Exophiala</taxon>
    </lineage>
</organism>
<gene>
    <name evidence="3" type="ORF">PV08_02927</name>
</gene>
<reference evidence="3 4" key="1">
    <citation type="submission" date="2015-01" db="EMBL/GenBank/DDBJ databases">
        <title>The Genome Sequence of Exophiala spinifera CBS89968.</title>
        <authorList>
            <consortium name="The Broad Institute Genomics Platform"/>
            <person name="Cuomo C."/>
            <person name="de Hoog S."/>
            <person name="Gorbushina A."/>
            <person name="Stielow B."/>
            <person name="Teixiera M."/>
            <person name="Abouelleil A."/>
            <person name="Chapman S.B."/>
            <person name="Priest M."/>
            <person name="Young S.K."/>
            <person name="Wortman J."/>
            <person name="Nusbaum C."/>
            <person name="Birren B."/>
        </authorList>
    </citation>
    <scope>NUCLEOTIDE SEQUENCE [LARGE SCALE GENOMIC DNA]</scope>
    <source>
        <strain evidence="3 4">CBS 89968</strain>
    </source>
</reference>
<dbReference type="SUPFAM" id="SSF55729">
    <property type="entry name" value="Acyl-CoA N-acyltransferases (Nat)"/>
    <property type="match status" value="1"/>
</dbReference>
<dbReference type="EMBL" id="KN847493">
    <property type="protein sequence ID" value="KIW18638.1"/>
    <property type="molecule type" value="Genomic_DNA"/>
</dbReference>
<dbReference type="AlphaFoldDB" id="A0A0D2BI51"/>
<protein>
    <recommendedName>
        <fullName evidence="2">N-acetyltransferase domain-containing protein</fullName>
    </recommendedName>
</protein>
<dbReference type="Pfam" id="PF13302">
    <property type="entry name" value="Acetyltransf_3"/>
    <property type="match status" value="1"/>
</dbReference>
<evidence type="ECO:0000256" key="1">
    <source>
        <dbReference type="SAM" id="MobiDB-lite"/>
    </source>
</evidence>
<evidence type="ECO:0000313" key="4">
    <source>
        <dbReference type="Proteomes" id="UP000053328"/>
    </source>
</evidence>
<dbReference type="Gene3D" id="3.40.630.30">
    <property type="match status" value="1"/>
</dbReference>
<evidence type="ECO:0000313" key="3">
    <source>
        <dbReference type="EMBL" id="KIW18638.1"/>
    </source>
</evidence>